<feature type="coiled-coil region" evidence="3">
    <location>
        <begin position="58"/>
        <end position="125"/>
    </location>
</feature>
<accession>A0ABS5VRI8</accession>
<dbReference type="Proteomes" id="UP000772618">
    <property type="component" value="Unassembled WGS sequence"/>
</dbReference>
<keyword evidence="5" id="KW-1133">Transmembrane helix</keyword>
<organism evidence="6 7">
    <name type="scientific">Chryseosolibacter indicus</name>
    <dbReference type="NCBI Taxonomy" id="2782351"/>
    <lineage>
        <taxon>Bacteria</taxon>
        <taxon>Pseudomonadati</taxon>
        <taxon>Bacteroidota</taxon>
        <taxon>Cytophagia</taxon>
        <taxon>Cytophagales</taxon>
        <taxon>Chryseotaleaceae</taxon>
        <taxon>Chryseosolibacter</taxon>
    </lineage>
</organism>
<evidence type="ECO:0000256" key="3">
    <source>
        <dbReference type="SAM" id="Coils"/>
    </source>
</evidence>
<dbReference type="RefSeq" id="WP_254153606.1">
    <property type="nucleotide sequence ID" value="NZ_JAHESD010000018.1"/>
</dbReference>
<feature type="transmembrane region" description="Helical" evidence="5">
    <location>
        <begin position="6"/>
        <end position="24"/>
    </location>
</feature>
<evidence type="ECO:0000256" key="2">
    <source>
        <dbReference type="ARBA" id="ARBA00022729"/>
    </source>
</evidence>
<evidence type="ECO:0000256" key="5">
    <source>
        <dbReference type="SAM" id="Phobius"/>
    </source>
</evidence>
<name>A0ABS5VRI8_9BACT</name>
<comment type="similarity">
    <text evidence="1">Belongs to the Skp family.</text>
</comment>
<dbReference type="Pfam" id="PF03938">
    <property type="entry name" value="OmpH"/>
    <property type="match status" value="1"/>
</dbReference>
<evidence type="ECO:0000313" key="6">
    <source>
        <dbReference type="EMBL" id="MBT1703643.1"/>
    </source>
</evidence>
<keyword evidence="5" id="KW-0812">Transmembrane</keyword>
<dbReference type="PANTHER" id="PTHR35089:SF1">
    <property type="entry name" value="CHAPERONE PROTEIN SKP"/>
    <property type="match status" value="1"/>
</dbReference>
<comment type="caution">
    <text evidence="6">The sequence shown here is derived from an EMBL/GenBank/DDBJ whole genome shotgun (WGS) entry which is preliminary data.</text>
</comment>
<reference evidence="6 7" key="1">
    <citation type="submission" date="2021-05" db="EMBL/GenBank/DDBJ databases">
        <title>A Polyphasic approach of four new species of the genus Ohtaekwangia: Ohtaekwangia histidinii sp. nov., Ohtaekwangia cretensis sp. nov., Ohtaekwangia indiensis sp. nov., Ohtaekwangia reichenbachii sp. nov. from diverse environment.</title>
        <authorList>
            <person name="Octaviana S."/>
        </authorList>
    </citation>
    <scope>NUCLEOTIDE SEQUENCE [LARGE SCALE GENOMIC DNA]</scope>
    <source>
        <strain evidence="6 7">PWU20</strain>
    </source>
</reference>
<keyword evidence="3" id="KW-0175">Coiled coil</keyword>
<sequence length="211" mass="23927">MKNFSIGLNIILLVAVIVLYVLHFSGGKTTNTKSSSSDTSAVDLKVAYINSDTVLKYYEYLKVNKQQLEERTKKMDQDYRNRAMGLQNEIAAYQRNVKNMTYGQVQATEEDLGKKQQNLQMYQQSLAQQLMQEEAKLNKELYDRVTAFLKNYGEEKGLQLVLKYDPTSDMLYGSNVLDITKEVIDGLNDSYKKEGAPAASATKTDTTKKSK</sequence>
<dbReference type="InterPro" id="IPR005632">
    <property type="entry name" value="Chaperone_Skp"/>
</dbReference>
<proteinExistence type="inferred from homology"/>
<feature type="region of interest" description="Disordered" evidence="4">
    <location>
        <begin position="190"/>
        <end position="211"/>
    </location>
</feature>
<keyword evidence="5" id="KW-0472">Membrane</keyword>
<evidence type="ECO:0000256" key="4">
    <source>
        <dbReference type="SAM" id="MobiDB-lite"/>
    </source>
</evidence>
<dbReference type="EMBL" id="JAHESD010000018">
    <property type="protein sequence ID" value="MBT1703643.1"/>
    <property type="molecule type" value="Genomic_DNA"/>
</dbReference>
<gene>
    <name evidence="6" type="ORF">KK060_10155</name>
</gene>
<dbReference type="SUPFAM" id="SSF111384">
    <property type="entry name" value="OmpH-like"/>
    <property type="match status" value="1"/>
</dbReference>
<dbReference type="PANTHER" id="PTHR35089">
    <property type="entry name" value="CHAPERONE PROTEIN SKP"/>
    <property type="match status" value="1"/>
</dbReference>
<evidence type="ECO:0000313" key="7">
    <source>
        <dbReference type="Proteomes" id="UP000772618"/>
    </source>
</evidence>
<protein>
    <submittedName>
        <fullName evidence="6">OmpH family outer membrane protein</fullName>
    </submittedName>
</protein>
<dbReference type="SMART" id="SM00935">
    <property type="entry name" value="OmpH"/>
    <property type="match status" value="1"/>
</dbReference>
<dbReference type="Gene3D" id="3.30.910.20">
    <property type="entry name" value="Skp domain"/>
    <property type="match status" value="1"/>
</dbReference>
<keyword evidence="2" id="KW-0732">Signal</keyword>
<dbReference type="InterPro" id="IPR024930">
    <property type="entry name" value="Skp_dom_sf"/>
</dbReference>
<keyword evidence="7" id="KW-1185">Reference proteome</keyword>
<evidence type="ECO:0000256" key="1">
    <source>
        <dbReference type="ARBA" id="ARBA00009091"/>
    </source>
</evidence>